<dbReference type="InterPro" id="IPR037143">
    <property type="entry name" value="4-PPantetheinyl_Trfase_dom_sf"/>
</dbReference>
<dbReference type="PANTHER" id="PTHR12215">
    <property type="entry name" value="PHOSPHOPANTETHEINE TRANSFERASE"/>
    <property type="match status" value="1"/>
</dbReference>
<evidence type="ECO:0000256" key="11">
    <source>
        <dbReference type="HAMAP-Rule" id="MF_00101"/>
    </source>
</evidence>
<dbReference type="Pfam" id="PF01648">
    <property type="entry name" value="ACPS"/>
    <property type="match status" value="1"/>
</dbReference>
<protein>
    <recommendedName>
        <fullName evidence="11">Holo-[acyl-carrier-protein] synthase</fullName>
        <shortName evidence="11">Holo-ACP synthase</shortName>
        <ecNumber evidence="11">2.7.8.7</ecNumber>
    </recommendedName>
    <alternativeName>
        <fullName evidence="11">4'-phosphopantetheinyl transferase AcpS</fullName>
    </alternativeName>
</protein>
<dbReference type="EMBL" id="JACBXQ010000003">
    <property type="protein sequence ID" value="MBG9986588.1"/>
    <property type="molecule type" value="Genomic_DNA"/>
</dbReference>
<evidence type="ECO:0000313" key="13">
    <source>
        <dbReference type="EMBL" id="MBG9986588.1"/>
    </source>
</evidence>
<dbReference type="InterPro" id="IPR004568">
    <property type="entry name" value="Ppantetheine-prot_Trfase_dom"/>
</dbReference>
<dbReference type="NCBIfam" id="TIGR00556">
    <property type="entry name" value="pantethn_trn"/>
    <property type="match status" value="1"/>
</dbReference>
<keyword evidence="14" id="KW-1185">Reference proteome</keyword>
<feature type="binding site" evidence="11">
    <location>
        <position position="6"/>
    </location>
    <ligand>
        <name>Mg(2+)</name>
        <dbReference type="ChEBI" id="CHEBI:18420"/>
    </ligand>
</feature>
<evidence type="ECO:0000256" key="7">
    <source>
        <dbReference type="ARBA" id="ARBA00022832"/>
    </source>
</evidence>
<organism evidence="13 14">
    <name type="scientific">Facklamia lactis</name>
    <dbReference type="NCBI Taxonomy" id="2749967"/>
    <lineage>
        <taxon>Bacteria</taxon>
        <taxon>Bacillati</taxon>
        <taxon>Bacillota</taxon>
        <taxon>Bacilli</taxon>
        <taxon>Lactobacillales</taxon>
        <taxon>Aerococcaceae</taxon>
        <taxon>Facklamia</taxon>
    </lineage>
</organism>
<keyword evidence="4 11" id="KW-0444">Lipid biosynthesis</keyword>
<evidence type="ECO:0000256" key="1">
    <source>
        <dbReference type="ARBA" id="ARBA00001946"/>
    </source>
</evidence>
<dbReference type="PANTHER" id="PTHR12215:SF10">
    <property type="entry name" value="L-AMINOADIPATE-SEMIALDEHYDE DEHYDROGENASE-PHOSPHOPANTETHEINYL TRANSFERASE"/>
    <property type="match status" value="1"/>
</dbReference>
<dbReference type="NCBIfam" id="TIGR00516">
    <property type="entry name" value="acpS"/>
    <property type="match status" value="1"/>
</dbReference>
<comment type="caution">
    <text evidence="13">The sequence shown here is derived from an EMBL/GenBank/DDBJ whole genome shotgun (WGS) entry which is preliminary data.</text>
</comment>
<dbReference type="HAMAP" id="MF_00101">
    <property type="entry name" value="AcpS"/>
    <property type="match status" value="1"/>
</dbReference>
<keyword evidence="7 11" id="KW-0276">Fatty acid metabolism</keyword>
<evidence type="ECO:0000259" key="12">
    <source>
        <dbReference type="Pfam" id="PF01648"/>
    </source>
</evidence>
<evidence type="ECO:0000256" key="10">
    <source>
        <dbReference type="ARBA" id="ARBA00023160"/>
    </source>
</evidence>
<evidence type="ECO:0000256" key="2">
    <source>
        <dbReference type="ARBA" id="ARBA00010990"/>
    </source>
</evidence>
<dbReference type="Gene3D" id="3.90.470.20">
    <property type="entry name" value="4'-phosphopantetheinyl transferase domain"/>
    <property type="match status" value="1"/>
</dbReference>
<evidence type="ECO:0000256" key="3">
    <source>
        <dbReference type="ARBA" id="ARBA00022490"/>
    </source>
</evidence>
<name>A0ABS0LR83_9LACT</name>
<gene>
    <name evidence="11 13" type="primary">acpS</name>
    <name evidence="13" type="ORF">HZY91_06720</name>
</gene>
<keyword evidence="6 11" id="KW-0479">Metal-binding</keyword>
<dbReference type="InterPro" id="IPR002582">
    <property type="entry name" value="ACPS"/>
</dbReference>
<dbReference type="SUPFAM" id="SSF56214">
    <property type="entry name" value="4'-phosphopantetheinyl transferase"/>
    <property type="match status" value="1"/>
</dbReference>
<comment type="cofactor">
    <cofactor evidence="1 11">
        <name>Mg(2+)</name>
        <dbReference type="ChEBI" id="CHEBI:18420"/>
    </cofactor>
</comment>
<evidence type="ECO:0000256" key="6">
    <source>
        <dbReference type="ARBA" id="ARBA00022723"/>
    </source>
</evidence>
<feature type="binding site" evidence="11">
    <location>
        <position position="56"/>
    </location>
    <ligand>
        <name>Mg(2+)</name>
        <dbReference type="ChEBI" id="CHEBI:18420"/>
    </ligand>
</feature>
<sequence length="130" mass="14620">MEIGTDIVEIKRIEQAYVKHSQFAKRILAPKELLLFERLQGSRRFSFLAGRFSAKEAYSKAIGCGIGRLKFTDIEILSDNQGKPYLSSGPLAESVKVSISHSRDFAISMVLIDLDSVIIEKKLQQFLLSK</sequence>
<keyword evidence="5 11" id="KW-0808">Transferase</keyword>
<comment type="subcellular location">
    <subcellularLocation>
        <location evidence="11">Cytoplasm</location>
    </subcellularLocation>
</comment>
<feature type="domain" description="4'-phosphopantetheinyl transferase" evidence="12">
    <location>
        <begin position="3"/>
        <end position="108"/>
    </location>
</feature>
<keyword evidence="8 11" id="KW-0460">Magnesium</keyword>
<reference evidence="13 14" key="1">
    <citation type="submission" date="2020-07" db="EMBL/GenBank/DDBJ databases">
        <title>Facklamia lactis sp. nov., isolated from raw milk.</title>
        <authorList>
            <person name="Doll E.V."/>
            <person name="Huptas C."/>
            <person name="Staib L."/>
            <person name="Wenning M."/>
            <person name="Scherer S."/>
        </authorList>
    </citation>
    <scope>NUCLEOTIDE SEQUENCE [LARGE SCALE GENOMIC DNA]</scope>
    <source>
        <strain evidence="13 14">DSM 111018</strain>
    </source>
</reference>
<comment type="function">
    <text evidence="11">Transfers the 4'-phosphopantetheine moiety from coenzyme A to a Ser of acyl-carrier-protein.</text>
</comment>
<proteinExistence type="inferred from homology"/>
<dbReference type="EC" id="2.7.8.7" evidence="11"/>
<keyword evidence="9 11" id="KW-0443">Lipid metabolism</keyword>
<accession>A0ABS0LR83</accession>
<keyword evidence="3 11" id="KW-0963">Cytoplasm</keyword>
<comment type="catalytic activity">
    <reaction evidence="11">
        <text>apo-[ACP] + CoA = holo-[ACP] + adenosine 3',5'-bisphosphate + H(+)</text>
        <dbReference type="Rhea" id="RHEA:12068"/>
        <dbReference type="Rhea" id="RHEA-COMP:9685"/>
        <dbReference type="Rhea" id="RHEA-COMP:9690"/>
        <dbReference type="ChEBI" id="CHEBI:15378"/>
        <dbReference type="ChEBI" id="CHEBI:29999"/>
        <dbReference type="ChEBI" id="CHEBI:57287"/>
        <dbReference type="ChEBI" id="CHEBI:58343"/>
        <dbReference type="ChEBI" id="CHEBI:64479"/>
        <dbReference type="EC" id="2.7.8.7"/>
    </reaction>
</comment>
<dbReference type="RefSeq" id="WP_197115496.1">
    <property type="nucleotide sequence ID" value="NZ_JACBXQ010000003.1"/>
</dbReference>
<keyword evidence="10 11" id="KW-0275">Fatty acid biosynthesis</keyword>
<comment type="similarity">
    <text evidence="2">Belongs to the P-Pant transferase superfamily. Gsp/Sfp/HetI/AcpT family.</text>
</comment>
<comment type="similarity">
    <text evidence="11">Belongs to the P-Pant transferase superfamily. AcpS family.</text>
</comment>
<evidence type="ECO:0000256" key="5">
    <source>
        <dbReference type="ARBA" id="ARBA00022679"/>
    </source>
</evidence>
<dbReference type="Proteomes" id="UP000721415">
    <property type="component" value="Unassembled WGS sequence"/>
</dbReference>
<evidence type="ECO:0000256" key="8">
    <source>
        <dbReference type="ARBA" id="ARBA00022842"/>
    </source>
</evidence>
<dbReference type="InterPro" id="IPR050559">
    <property type="entry name" value="P-Pant_transferase_sf"/>
</dbReference>
<evidence type="ECO:0000256" key="4">
    <source>
        <dbReference type="ARBA" id="ARBA00022516"/>
    </source>
</evidence>
<dbReference type="InterPro" id="IPR008278">
    <property type="entry name" value="4-PPantetheinyl_Trfase_dom"/>
</dbReference>
<dbReference type="GO" id="GO:0008897">
    <property type="term" value="F:holo-[acyl-carrier-protein] synthase activity"/>
    <property type="evidence" value="ECO:0007669"/>
    <property type="project" value="UniProtKB-EC"/>
</dbReference>
<evidence type="ECO:0000313" key="14">
    <source>
        <dbReference type="Proteomes" id="UP000721415"/>
    </source>
</evidence>
<evidence type="ECO:0000256" key="9">
    <source>
        <dbReference type="ARBA" id="ARBA00023098"/>
    </source>
</evidence>